<organism evidence="12 13">
    <name type="scientific">Halobacillus shinanisalinarum</name>
    <dbReference type="NCBI Taxonomy" id="2932258"/>
    <lineage>
        <taxon>Bacteria</taxon>
        <taxon>Bacillati</taxon>
        <taxon>Bacillota</taxon>
        <taxon>Bacilli</taxon>
        <taxon>Bacillales</taxon>
        <taxon>Bacillaceae</taxon>
        <taxon>Halobacillus</taxon>
    </lineage>
</organism>
<keyword evidence="10" id="KW-0472">Membrane</keyword>
<keyword evidence="11" id="KW-0732">Signal</keyword>
<keyword evidence="4" id="KW-0597">Phosphoprotein</keyword>
<dbReference type="InterPro" id="IPR018299">
    <property type="entry name" value="Alkaline_phosphatase_AS"/>
</dbReference>
<keyword evidence="8" id="KW-0460">Magnesium</keyword>
<dbReference type="PROSITE" id="PS00123">
    <property type="entry name" value="ALKALINE_PHOSPHATASE"/>
    <property type="match status" value="1"/>
</dbReference>
<gene>
    <name evidence="12" type="ORF">MUO14_11145</name>
</gene>
<evidence type="ECO:0000256" key="6">
    <source>
        <dbReference type="ARBA" id="ARBA00022801"/>
    </source>
</evidence>
<dbReference type="PANTHER" id="PTHR11596">
    <property type="entry name" value="ALKALINE PHOSPHATASE"/>
    <property type="match status" value="1"/>
</dbReference>
<evidence type="ECO:0000256" key="9">
    <source>
        <dbReference type="RuleBase" id="RU003946"/>
    </source>
</evidence>
<dbReference type="Gene3D" id="1.10.60.40">
    <property type="match status" value="1"/>
</dbReference>
<dbReference type="EMBL" id="CP095074">
    <property type="protein sequence ID" value="UOQ95671.1"/>
    <property type="molecule type" value="Genomic_DNA"/>
</dbReference>
<dbReference type="SMART" id="SM00098">
    <property type="entry name" value="alkPPc"/>
    <property type="match status" value="1"/>
</dbReference>
<dbReference type="Gene3D" id="3.40.720.10">
    <property type="entry name" value="Alkaline Phosphatase, subunit A"/>
    <property type="match status" value="1"/>
</dbReference>
<dbReference type="InterPro" id="IPR001952">
    <property type="entry name" value="Alkaline_phosphatase"/>
</dbReference>
<dbReference type="NCBIfam" id="TIGR01167">
    <property type="entry name" value="LPXTG_anchor"/>
    <property type="match status" value="1"/>
</dbReference>
<evidence type="ECO:0000256" key="11">
    <source>
        <dbReference type="SAM" id="SignalP"/>
    </source>
</evidence>
<feature type="chain" id="PRO_5045935874" evidence="11">
    <location>
        <begin position="28"/>
        <end position="506"/>
    </location>
</feature>
<accession>A0ABY4H5S8</accession>
<evidence type="ECO:0000256" key="7">
    <source>
        <dbReference type="ARBA" id="ARBA00022833"/>
    </source>
</evidence>
<dbReference type="Pfam" id="PF00245">
    <property type="entry name" value="Alk_phosphatase"/>
    <property type="match status" value="1"/>
</dbReference>
<keyword evidence="7" id="KW-0862">Zinc</keyword>
<evidence type="ECO:0000256" key="1">
    <source>
        <dbReference type="ARBA" id="ARBA00001946"/>
    </source>
</evidence>
<dbReference type="Proteomes" id="UP000831880">
    <property type="component" value="Chromosome"/>
</dbReference>
<evidence type="ECO:0000313" key="13">
    <source>
        <dbReference type="Proteomes" id="UP000831880"/>
    </source>
</evidence>
<comment type="cofactor">
    <cofactor evidence="2">
        <name>Zn(2+)</name>
        <dbReference type="ChEBI" id="CHEBI:29105"/>
    </cofactor>
</comment>
<feature type="signal peptide" evidence="11">
    <location>
        <begin position="1"/>
        <end position="27"/>
    </location>
</feature>
<reference evidence="12 13" key="1">
    <citation type="submission" date="2022-04" db="EMBL/GenBank/DDBJ databases">
        <title>Halobacillus sp. isolated from saltern.</title>
        <authorList>
            <person name="Won M."/>
            <person name="Lee C.-M."/>
            <person name="Woen H.-Y."/>
            <person name="Kwon S.-W."/>
        </authorList>
    </citation>
    <scope>NUCLEOTIDE SEQUENCE [LARGE SCALE GENOMIC DNA]</scope>
    <source>
        <strain evidence="12 13">SSTM10-2</strain>
    </source>
</reference>
<comment type="cofactor">
    <cofactor evidence="1">
        <name>Mg(2+)</name>
        <dbReference type="ChEBI" id="CHEBI:18420"/>
    </cofactor>
</comment>
<evidence type="ECO:0000256" key="4">
    <source>
        <dbReference type="ARBA" id="ARBA00022553"/>
    </source>
</evidence>
<evidence type="ECO:0000256" key="10">
    <source>
        <dbReference type="SAM" id="Phobius"/>
    </source>
</evidence>
<keyword evidence="5" id="KW-0479">Metal-binding</keyword>
<keyword evidence="6" id="KW-0378">Hydrolase</keyword>
<protein>
    <submittedName>
        <fullName evidence="12">Alkaline phosphatase</fullName>
    </submittedName>
</protein>
<evidence type="ECO:0000256" key="5">
    <source>
        <dbReference type="ARBA" id="ARBA00022723"/>
    </source>
</evidence>
<comment type="similarity">
    <text evidence="3 9">Belongs to the alkaline phosphatase family.</text>
</comment>
<dbReference type="CDD" id="cd16012">
    <property type="entry name" value="ALP"/>
    <property type="match status" value="1"/>
</dbReference>
<sequence length="506" mass="54858">MKKGALKKVLSVAVLSSMIFGTTTGMATQTVKAEEEKKPEIKNIIFLIGDGMGPAYTTAYRYMKDDPSTMKMEDTAFDPHLVGMQSTYSADPYHDGGPDDEKENIPDSAATATAMSSGVKTYNGAIAVDLQQEDTQTVLEAAKKKGKATGLVSTSQITHATPAAFGSHENSRQSYDKIADDFYDDLISGEHKVDVLLGGGTDYFVRDDRNLTEEFQEDGYNYVTSTEGLMNNDSEELLGLFAPVGLDKAIDRPEKQPSLEQMTSEALDTLNQDKDGFFLMVEGSQIDWAGHDNDVVSAMSEMEDFEKAYMEAIEFAKKDEHTLVVATADHSTGGLSIGEGGPYKWNTDVIKAAQHTPDYMAAQIVEEGAEVEAILNENIDFELKQEEIQSVNKAMETASEEDRLLEVDNAIESIFNERSGTGWTTGGHTGVDVPVYAYGPGSDMFAGHIDNTEQAENIFKILGASSSNDEGGELADTATNYPTGILIGALLLGAGGIILFRRRSVH</sequence>
<keyword evidence="13" id="KW-1185">Reference proteome</keyword>
<proteinExistence type="inferred from homology"/>
<evidence type="ECO:0000256" key="2">
    <source>
        <dbReference type="ARBA" id="ARBA00001947"/>
    </source>
</evidence>
<dbReference type="InterPro" id="IPR017850">
    <property type="entry name" value="Alkaline_phosphatase_core_sf"/>
</dbReference>
<evidence type="ECO:0000256" key="3">
    <source>
        <dbReference type="ARBA" id="ARBA00005984"/>
    </source>
</evidence>
<dbReference type="SUPFAM" id="SSF53649">
    <property type="entry name" value="Alkaline phosphatase-like"/>
    <property type="match status" value="1"/>
</dbReference>
<dbReference type="PANTHER" id="PTHR11596:SF5">
    <property type="entry name" value="ALKALINE PHOSPHATASE"/>
    <property type="match status" value="1"/>
</dbReference>
<evidence type="ECO:0000313" key="12">
    <source>
        <dbReference type="EMBL" id="UOQ95671.1"/>
    </source>
</evidence>
<dbReference type="PRINTS" id="PR00113">
    <property type="entry name" value="ALKPHPHTASE"/>
</dbReference>
<keyword evidence="10" id="KW-1133">Transmembrane helix</keyword>
<keyword evidence="10" id="KW-0812">Transmembrane</keyword>
<feature type="transmembrane region" description="Helical" evidence="10">
    <location>
        <begin position="481"/>
        <end position="500"/>
    </location>
</feature>
<name>A0ABY4H5S8_9BACI</name>
<evidence type="ECO:0000256" key="8">
    <source>
        <dbReference type="ARBA" id="ARBA00022842"/>
    </source>
</evidence>